<dbReference type="Proteomes" id="UP000001120">
    <property type="component" value="Chromosome"/>
</dbReference>
<proteinExistence type="predicted"/>
<reference evidence="1 2" key="1">
    <citation type="journal article" date="2007" name="Nat. Biotechnol.">
        <title>Comparative analysis of the complete genome sequence of the plant growth-promoting bacterium Bacillus amyloliquefaciens FZB42.</title>
        <authorList>
            <person name="Chen X.H."/>
            <person name="Koumoutsi A."/>
            <person name="Scholz R."/>
            <person name="Eisenreich A."/>
            <person name="Schneider K."/>
            <person name="Heinemeyer I."/>
            <person name="Morgenstern B."/>
            <person name="Voss B."/>
            <person name="Hess W.R."/>
            <person name="Reva O."/>
            <person name="Junge H."/>
            <person name="Voigt B."/>
            <person name="Jungblut P.R."/>
            <person name="Vater J."/>
            <person name="Sussmuth R."/>
            <person name="Liesegang H."/>
            <person name="Strittmatter A."/>
            <person name="Gottschalk G."/>
            <person name="Borriss R."/>
        </authorList>
    </citation>
    <scope>NUCLEOTIDE SEQUENCE [LARGE SCALE GENOMIC DNA]</scope>
    <source>
        <strain evidence="2">DSM 23117 / BGSC 10A6 / LMG 26770 / FZB42</strain>
    </source>
</reference>
<name>A0A4Y6A846_BACVZ</name>
<accession>A0A4Y6A846</accession>
<evidence type="ECO:0000313" key="1">
    <source>
        <dbReference type="EMBL" id="QDE58093.1"/>
    </source>
</evidence>
<dbReference type="KEGG" id="bay:RBAM_38840"/>
<sequence length="75" mass="9030">MGKKSKVYYCDPKYIVTDKYTDKEVVYVHPIKHINREHIRYVPRHVYKEETIHEVIDPGDPGKCGCKKQKKRRKK</sequence>
<dbReference type="GeneID" id="93081811"/>
<organism evidence="1 2">
    <name type="scientific">Bacillus velezensis (strain DSM 23117 / BGSC 10A6 / LMG 26770 / FZB42)</name>
    <name type="common">Bacillus amyloliquefaciens subsp. plantarum</name>
    <dbReference type="NCBI Taxonomy" id="326423"/>
    <lineage>
        <taxon>Bacteria</taxon>
        <taxon>Bacillati</taxon>
        <taxon>Bacillota</taxon>
        <taxon>Bacilli</taxon>
        <taxon>Bacillales</taxon>
        <taxon>Bacillaceae</taxon>
        <taxon>Bacillus</taxon>
        <taxon>Bacillus amyloliquefaciens group</taxon>
    </lineage>
</organism>
<dbReference type="EMBL" id="CP000560">
    <property type="protein sequence ID" value="QDE58093.1"/>
    <property type="molecule type" value="Genomic_DNA"/>
</dbReference>
<keyword evidence="2" id="KW-1185">Reference proteome</keyword>
<protein>
    <submittedName>
        <fullName evidence="1">Uncharacterized protein</fullName>
    </submittedName>
</protein>
<gene>
    <name evidence="1" type="ORF">RBAM_38840</name>
</gene>
<dbReference type="RefSeq" id="WP_007408759.1">
    <property type="nucleotide sequence ID" value="NC_009725.2"/>
</dbReference>
<dbReference type="AlphaFoldDB" id="A0A4Y6A846"/>
<evidence type="ECO:0000313" key="2">
    <source>
        <dbReference type="Proteomes" id="UP000001120"/>
    </source>
</evidence>